<comment type="caution">
    <text evidence="2">The sequence shown here is derived from an EMBL/GenBank/DDBJ whole genome shotgun (WGS) entry which is preliminary data.</text>
</comment>
<accession>A0A9D4ZJM1</accession>
<feature type="transmembrane region" description="Helical" evidence="1">
    <location>
        <begin position="80"/>
        <end position="101"/>
    </location>
</feature>
<feature type="transmembrane region" description="Helical" evidence="1">
    <location>
        <begin position="21"/>
        <end position="39"/>
    </location>
</feature>
<keyword evidence="1" id="KW-1133">Transmembrane helix</keyword>
<evidence type="ECO:0000313" key="3">
    <source>
        <dbReference type="Proteomes" id="UP000886520"/>
    </source>
</evidence>
<sequence>MVQGDPVWEIKLDTITMILDLSLDFLFILPLTNLLGIHVLESPAVHPTAEALFNLVMGWSIMFAPMLFTDERRKRYSGSLVALWGIQMFLTNTVFIPYMAIRLNHEDWINEGVPSKTGSVKLDLSGVQKVMVSGARIVSVVCGAVGLISVLWFFLGRADEGFGNFSDRWTYFPLSTLLAIVQDMHSYGTSACIACFSHN</sequence>
<keyword evidence="1" id="KW-0472">Membrane</keyword>
<gene>
    <name evidence="2" type="ORF">GOP47_0007773</name>
</gene>
<keyword evidence="3" id="KW-1185">Reference proteome</keyword>
<protein>
    <submittedName>
        <fullName evidence="2">Uncharacterized protein</fullName>
    </submittedName>
</protein>
<organism evidence="2 3">
    <name type="scientific">Adiantum capillus-veneris</name>
    <name type="common">Maidenhair fern</name>
    <dbReference type="NCBI Taxonomy" id="13818"/>
    <lineage>
        <taxon>Eukaryota</taxon>
        <taxon>Viridiplantae</taxon>
        <taxon>Streptophyta</taxon>
        <taxon>Embryophyta</taxon>
        <taxon>Tracheophyta</taxon>
        <taxon>Polypodiopsida</taxon>
        <taxon>Polypodiidae</taxon>
        <taxon>Polypodiales</taxon>
        <taxon>Pteridineae</taxon>
        <taxon>Pteridaceae</taxon>
        <taxon>Vittarioideae</taxon>
        <taxon>Adiantum</taxon>
    </lineage>
</organism>
<proteinExistence type="predicted"/>
<dbReference type="Proteomes" id="UP000886520">
    <property type="component" value="Chromosome 7"/>
</dbReference>
<dbReference type="OrthoDB" id="1925356at2759"/>
<feature type="transmembrane region" description="Helical" evidence="1">
    <location>
        <begin position="51"/>
        <end position="68"/>
    </location>
</feature>
<reference evidence="2" key="1">
    <citation type="submission" date="2021-01" db="EMBL/GenBank/DDBJ databases">
        <title>Adiantum capillus-veneris genome.</title>
        <authorList>
            <person name="Fang Y."/>
            <person name="Liao Q."/>
        </authorList>
    </citation>
    <scope>NUCLEOTIDE SEQUENCE</scope>
    <source>
        <strain evidence="2">H3</strain>
        <tissue evidence="2">Leaf</tissue>
    </source>
</reference>
<name>A0A9D4ZJM1_ADICA</name>
<keyword evidence="1" id="KW-0812">Transmembrane</keyword>
<dbReference type="AlphaFoldDB" id="A0A9D4ZJM1"/>
<feature type="transmembrane region" description="Helical" evidence="1">
    <location>
        <begin position="134"/>
        <end position="155"/>
    </location>
</feature>
<evidence type="ECO:0000313" key="2">
    <source>
        <dbReference type="EMBL" id="KAI5077949.1"/>
    </source>
</evidence>
<evidence type="ECO:0000256" key="1">
    <source>
        <dbReference type="SAM" id="Phobius"/>
    </source>
</evidence>
<dbReference type="PANTHER" id="PTHR36367">
    <property type="entry name" value="TRANSMEMBRANE PROTEIN"/>
    <property type="match status" value="1"/>
</dbReference>
<dbReference type="PANTHER" id="PTHR36367:SF2">
    <property type="entry name" value="TRANSMEMBRANE PROTEIN"/>
    <property type="match status" value="1"/>
</dbReference>
<dbReference type="EMBL" id="JABFUD020000007">
    <property type="protein sequence ID" value="KAI5077949.1"/>
    <property type="molecule type" value="Genomic_DNA"/>
</dbReference>